<dbReference type="Proteomes" id="UP000770717">
    <property type="component" value="Unassembled WGS sequence"/>
</dbReference>
<name>A0A8J6FAK5_ELECQ</name>
<organism evidence="1 2">
    <name type="scientific">Eleutherodactylus coqui</name>
    <name type="common">Puerto Rican coqui</name>
    <dbReference type="NCBI Taxonomy" id="57060"/>
    <lineage>
        <taxon>Eukaryota</taxon>
        <taxon>Metazoa</taxon>
        <taxon>Chordata</taxon>
        <taxon>Craniata</taxon>
        <taxon>Vertebrata</taxon>
        <taxon>Euteleostomi</taxon>
        <taxon>Amphibia</taxon>
        <taxon>Batrachia</taxon>
        <taxon>Anura</taxon>
        <taxon>Neobatrachia</taxon>
        <taxon>Hyloidea</taxon>
        <taxon>Eleutherodactylidae</taxon>
        <taxon>Eleutherodactylinae</taxon>
        <taxon>Eleutherodactylus</taxon>
        <taxon>Eleutherodactylus</taxon>
    </lineage>
</organism>
<protein>
    <submittedName>
        <fullName evidence="1">Uncharacterized protein</fullName>
    </submittedName>
</protein>
<proteinExistence type="predicted"/>
<reference evidence="1" key="1">
    <citation type="thesis" date="2020" institute="ProQuest LLC" country="789 East Eisenhower Parkway, Ann Arbor, MI, USA">
        <title>Comparative Genomics and Chromosome Evolution.</title>
        <authorList>
            <person name="Mudd A.B."/>
        </authorList>
    </citation>
    <scope>NUCLEOTIDE SEQUENCE</scope>
    <source>
        <strain evidence="1">HN-11 Male</strain>
        <tissue evidence="1">Kidney and liver</tissue>
    </source>
</reference>
<keyword evidence="2" id="KW-1185">Reference proteome</keyword>
<comment type="caution">
    <text evidence="1">The sequence shown here is derived from an EMBL/GenBank/DDBJ whole genome shotgun (WGS) entry which is preliminary data.</text>
</comment>
<dbReference type="AlphaFoldDB" id="A0A8J6FAK5"/>
<evidence type="ECO:0000313" key="1">
    <source>
        <dbReference type="EMBL" id="KAG9483776.1"/>
    </source>
</evidence>
<sequence>MLVLATIRYICSGKSCACYGPAKSEVGGVHFASTYSGAQPIPSCGRAVCLHPFCWWRQDAPVLSETPLLIGACRGFRI</sequence>
<gene>
    <name evidence="1" type="ORF">GDO78_009608</name>
</gene>
<dbReference type="EMBL" id="WNTK01000005">
    <property type="protein sequence ID" value="KAG9483776.1"/>
    <property type="molecule type" value="Genomic_DNA"/>
</dbReference>
<accession>A0A8J6FAK5</accession>
<evidence type="ECO:0000313" key="2">
    <source>
        <dbReference type="Proteomes" id="UP000770717"/>
    </source>
</evidence>